<evidence type="ECO:0000313" key="2">
    <source>
        <dbReference type="EMBL" id="GGP09004.1"/>
    </source>
</evidence>
<dbReference type="RefSeq" id="WP_188733485.1">
    <property type="nucleotide sequence ID" value="NZ_BMLW01000003.1"/>
</dbReference>
<evidence type="ECO:0000259" key="1">
    <source>
        <dbReference type="Pfam" id="PF01965"/>
    </source>
</evidence>
<reference evidence="3" key="1">
    <citation type="journal article" date="2019" name="Int. J. Syst. Evol. Microbiol.">
        <title>The Global Catalogue of Microorganisms (GCM) 10K type strain sequencing project: providing services to taxonomists for standard genome sequencing and annotation.</title>
        <authorList>
            <consortium name="The Broad Institute Genomics Platform"/>
            <consortium name="The Broad Institute Genome Sequencing Center for Infectious Disease"/>
            <person name="Wu L."/>
            <person name="Ma J."/>
        </authorList>
    </citation>
    <scope>NUCLEOTIDE SEQUENCE [LARGE SCALE GENOMIC DNA]</scope>
    <source>
        <strain evidence="3">CGMCC 1.7693</strain>
    </source>
</reference>
<gene>
    <name evidence="2" type="ORF">GCM10011346_11320</name>
</gene>
<feature type="domain" description="DJ-1/PfpI" evidence="1">
    <location>
        <begin position="3"/>
        <end position="168"/>
    </location>
</feature>
<evidence type="ECO:0000313" key="3">
    <source>
        <dbReference type="Proteomes" id="UP000641206"/>
    </source>
</evidence>
<dbReference type="Proteomes" id="UP000641206">
    <property type="component" value="Unassembled WGS sequence"/>
</dbReference>
<dbReference type="InterPro" id="IPR029062">
    <property type="entry name" value="Class_I_gatase-like"/>
</dbReference>
<organism evidence="2 3">
    <name type="scientific">Oceanobacillus neutriphilus</name>
    <dbReference type="NCBI Taxonomy" id="531815"/>
    <lineage>
        <taxon>Bacteria</taxon>
        <taxon>Bacillati</taxon>
        <taxon>Bacillota</taxon>
        <taxon>Bacilli</taxon>
        <taxon>Bacillales</taxon>
        <taxon>Bacillaceae</taxon>
        <taxon>Oceanobacillus</taxon>
    </lineage>
</organism>
<accession>A0ABQ2NRS0</accession>
<dbReference type="SUPFAM" id="SSF52317">
    <property type="entry name" value="Class I glutamine amidotransferase-like"/>
    <property type="match status" value="1"/>
</dbReference>
<name>A0ABQ2NRS0_9BACI</name>
<keyword evidence="2" id="KW-0315">Glutamine amidotransferase</keyword>
<dbReference type="Gene3D" id="3.40.50.880">
    <property type="match status" value="1"/>
</dbReference>
<proteinExistence type="predicted"/>
<dbReference type="Pfam" id="PF01965">
    <property type="entry name" value="DJ-1_PfpI"/>
    <property type="match status" value="1"/>
</dbReference>
<dbReference type="PANTHER" id="PTHR48094:SF19">
    <property type="entry name" value="DJ-1_PFPI DOMAIN-CONTAINING PROTEIN"/>
    <property type="match status" value="1"/>
</dbReference>
<dbReference type="PANTHER" id="PTHR48094">
    <property type="entry name" value="PROTEIN/NUCLEIC ACID DEGLYCASE DJ-1-RELATED"/>
    <property type="match status" value="1"/>
</dbReference>
<dbReference type="InterPro" id="IPR050325">
    <property type="entry name" value="Prot/Nucl_acid_deglycase"/>
</dbReference>
<dbReference type="EMBL" id="BMLW01000003">
    <property type="protein sequence ID" value="GGP09004.1"/>
    <property type="molecule type" value="Genomic_DNA"/>
</dbReference>
<dbReference type="InterPro" id="IPR002818">
    <property type="entry name" value="DJ-1/PfpI"/>
</dbReference>
<comment type="caution">
    <text evidence="2">The sequence shown here is derived from an EMBL/GenBank/DDBJ whole genome shotgun (WGS) entry which is preliminary data.</text>
</comment>
<protein>
    <submittedName>
        <fullName evidence="2">Glutamine amidotransferase</fullName>
    </submittedName>
</protein>
<keyword evidence="3" id="KW-1185">Reference proteome</keyword>
<dbReference type="CDD" id="cd03140">
    <property type="entry name" value="GATase1_PfpI_3"/>
    <property type="match status" value="1"/>
</dbReference>
<sequence>MKKEILIFLPENYADWEGSYICSELNNPETGYIVKTLSLSKDPVKSMGGFTVIPDYTINEIPADFHMLIMVGGTTWAKPQNEAIKSVVDMCVEKKIPVAAICDACTFLADKGYLDHIKHTGNSAAHLIKGAPGYKGKEHFIEKQAVSTTGFITANGTAAVEFAREILKYFEIMEQNQLEEWYQMFKRGFYTS</sequence>